<dbReference type="Proteomes" id="UP000824120">
    <property type="component" value="Chromosome 6"/>
</dbReference>
<dbReference type="Gene3D" id="1.10.630.10">
    <property type="entry name" value="Cytochrome P450"/>
    <property type="match status" value="1"/>
</dbReference>
<organism evidence="7 8">
    <name type="scientific">Solanum commersonii</name>
    <name type="common">Commerson's wild potato</name>
    <name type="synonym">Commerson's nightshade</name>
    <dbReference type="NCBI Taxonomy" id="4109"/>
    <lineage>
        <taxon>Eukaryota</taxon>
        <taxon>Viridiplantae</taxon>
        <taxon>Streptophyta</taxon>
        <taxon>Embryophyta</taxon>
        <taxon>Tracheophyta</taxon>
        <taxon>Spermatophyta</taxon>
        <taxon>Magnoliopsida</taxon>
        <taxon>eudicotyledons</taxon>
        <taxon>Gunneridae</taxon>
        <taxon>Pentapetalae</taxon>
        <taxon>asterids</taxon>
        <taxon>lamiids</taxon>
        <taxon>Solanales</taxon>
        <taxon>Solanaceae</taxon>
        <taxon>Solanoideae</taxon>
        <taxon>Solaneae</taxon>
        <taxon>Solanum</taxon>
    </lineage>
</organism>
<keyword evidence="6" id="KW-0503">Monooxygenase</keyword>
<dbReference type="AlphaFoldDB" id="A0A9J5YNB7"/>
<name>A0A9J5YNB7_SOLCO</name>
<dbReference type="GO" id="GO:0004497">
    <property type="term" value="F:monooxygenase activity"/>
    <property type="evidence" value="ECO:0007669"/>
    <property type="project" value="UniProtKB-KW"/>
</dbReference>
<evidence type="ECO:0008006" key="9">
    <source>
        <dbReference type="Google" id="ProtNLM"/>
    </source>
</evidence>
<dbReference type="EMBL" id="JACXVP010000006">
    <property type="protein sequence ID" value="KAG5601223.1"/>
    <property type="molecule type" value="Genomic_DNA"/>
</dbReference>
<keyword evidence="3" id="KW-0479">Metal-binding</keyword>
<evidence type="ECO:0000256" key="2">
    <source>
        <dbReference type="ARBA" id="ARBA00022617"/>
    </source>
</evidence>
<dbReference type="InterPro" id="IPR052306">
    <property type="entry name" value="CYP450_71D"/>
</dbReference>
<dbReference type="InterPro" id="IPR001128">
    <property type="entry name" value="Cyt_P450"/>
</dbReference>
<evidence type="ECO:0000256" key="1">
    <source>
        <dbReference type="ARBA" id="ARBA00010617"/>
    </source>
</evidence>
<evidence type="ECO:0000256" key="3">
    <source>
        <dbReference type="ARBA" id="ARBA00022723"/>
    </source>
</evidence>
<dbReference type="GO" id="GO:0016705">
    <property type="term" value="F:oxidoreductase activity, acting on paired donors, with incorporation or reduction of molecular oxygen"/>
    <property type="evidence" value="ECO:0007669"/>
    <property type="project" value="InterPro"/>
</dbReference>
<evidence type="ECO:0000256" key="5">
    <source>
        <dbReference type="ARBA" id="ARBA00023004"/>
    </source>
</evidence>
<evidence type="ECO:0000256" key="6">
    <source>
        <dbReference type="ARBA" id="ARBA00023033"/>
    </source>
</evidence>
<keyword evidence="5" id="KW-0408">Iron</keyword>
<gene>
    <name evidence="7" type="ORF">H5410_032593</name>
</gene>
<evidence type="ECO:0000256" key="4">
    <source>
        <dbReference type="ARBA" id="ARBA00023002"/>
    </source>
</evidence>
<dbReference type="InterPro" id="IPR036396">
    <property type="entry name" value="Cyt_P450_sf"/>
</dbReference>
<sequence>MRKICIVELLSAKMVKSFRGIRREELSSLISSIRSTRGSKINMTEKEALVFDVADLGPSWKLLHNISGVKSRLVKAHLKIDAIMENIINEHIENKVAGKKGNGDLGDEDLVDVLLRMKENAKLQFPIINDHIKVVIFDIFIVGTKASSATIIWALSELTMNPNVMAKPKVK</sequence>
<dbReference type="SUPFAM" id="SSF48264">
    <property type="entry name" value="Cytochrome P450"/>
    <property type="match status" value="1"/>
</dbReference>
<dbReference type="OrthoDB" id="1055148at2759"/>
<keyword evidence="8" id="KW-1185">Reference proteome</keyword>
<comment type="caution">
    <text evidence="7">The sequence shown here is derived from an EMBL/GenBank/DDBJ whole genome shotgun (WGS) entry which is preliminary data.</text>
</comment>
<dbReference type="GO" id="GO:0005506">
    <property type="term" value="F:iron ion binding"/>
    <property type="evidence" value="ECO:0007669"/>
    <property type="project" value="InterPro"/>
</dbReference>
<dbReference type="Pfam" id="PF00067">
    <property type="entry name" value="p450"/>
    <property type="match status" value="1"/>
</dbReference>
<accession>A0A9J5YNB7</accession>
<keyword evidence="4" id="KW-0560">Oxidoreductase</keyword>
<dbReference type="GO" id="GO:0020037">
    <property type="term" value="F:heme binding"/>
    <property type="evidence" value="ECO:0007669"/>
    <property type="project" value="InterPro"/>
</dbReference>
<keyword evidence="2" id="KW-0349">Heme</keyword>
<proteinExistence type="inferred from homology"/>
<evidence type="ECO:0000313" key="7">
    <source>
        <dbReference type="EMBL" id="KAG5601223.1"/>
    </source>
</evidence>
<comment type="similarity">
    <text evidence="1">Belongs to the cytochrome P450 family.</text>
</comment>
<reference evidence="7 8" key="1">
    <citation type="submission" date="2020-09" db="EMBL/GenBank/DDBJ databases">
        <title>De no assembly of potato wild relative species, Solanum commersonii.</title>
        <authorList>
            <person name="Cho K."/>
        </authorList>
    </citation>
    <scope>NUCLEOTIDE SEQUENCE [LARGE SCALE GENOMIC DNA]</scope>
    <source>
        <strain evidence="7">LZ3.2</strain>
        <tissue evidence="7">Leaf</tissue>
    </source>
</reference>
<protein>
    <recommendedName>
        <fullName evidence="9">Cytochrome P450</fullName>
    </recommendedName>
</protein>
<dbReference type="PANTHER" id="PTHR47953:SF20">
    <property type="entry name" value="CYTOCHROME P450"/>
    <property type="match status" value="1"/>
</dbReference>
<evidence type="ECO:0000313" key="8">
    <source>
        <dbReference type="Proteomes" id="UP000824120"/>
    </source>
</evidence>
<dbReference type="PANTHER" id="PTHR47953">
    <property type="entry name" value="OS08G0105600 PROTEIN"/>
    <property type="match status" value="1"/>
</dbReference>